<dbReference type="Proteomes" id="UP000289738">
    <property type="component" value="Chromosome B09"/>
</dbReference>
<dbReference type="AlphaFoldDB" id="A0A444XRT2"/>
<sequence>MTTILNPMMADNESKFEFLARKIERIARIVDYDEGDRHDARGNNEAHLTERVHQVELLRKEKEKYEIKKRLKSRPFTRKEKVAYVAMESSEEEYDLEAEVDLAELKKGPPYQKFKDRDVSLCPQCNAVFDAEAAAIFKKERMKKELAHREMQARETHNGDIEDLLEASIPVTVAELWDTQGVEEEEIETCVKGIPSPAKLDKGKAVVSTSGVDKDKDVNLEEEYFKEGDDKMVGTISIIPIEYLGEYEGDPEDDYDIDDEEVFSFIRYEDEPGYFLRPSGKQKSHLCPLHITATMSGVTINKVLIDGGAAISLLPERMLMKVGKHPDDLVPTNISITDFTNHRVHFVFNESVDFSFDCIYDLEPLGFEKHSVKDDDFAKGFES</sequence>
<organism evidence="1 2">
    <name type="scientific">Arachis hypogaea</name>
    <name type="common">Peanut</name>
    <dbReference type="NCBI Taxonomy" id="3818"/>
    <lineage>
        <taxon>Eukaryota</taxon>
        <taxon>Viridiplantae</taxon>
        <taxon>Streptophyta</taxon>
        <taxon>Embryophyta</taxon>
        <taxon>Tracheophyta</taxon>
        <taxon>Spermatophyta</taxon>
        <taxon>Magnoliopsida</taxon>
        <taxon>eudicotyledons</taxon>
        <taxon>Gunneridae</taxon>
        <taxon>Pentapetalae</taxon>
        <taxon>rosids</taxon>
        <taxon>fabids</taxon>
        <taxon>Fabales</taxon>
        <taxon>Fabaceae</taxon>
        <taxon>Papilionoideae</taxon>
        <taxon>50 kb inversion clade</taxon>
        <taxon>dalbergioids sensu lato</taxon>
        <taxon>Dalbergieae</taxon>
        <taxon>Pterocarpus clade</taxon>
        <taxon>Arachis</taxon>
    </lineage>
</organism>
<dbReference type="EMBL" id="SDMP01000019">
    <property type="protein sequence ID" value="RYQ92421.1"/>
    <property type="molecule type" value="Genomic_DNA"/>
</dbReference>
<evidence type="ECO:0000313" key="2">
    <source>
        <dbReference type="Proteomes" id="UP000289738"/>
    </source>
</evidence>
<protein>
    <recommendedName>
        <fullName evidence="3">Aspartic peptidase DDI1-type domain-containing protein</fullName>
    </recommendedName>
</protein>
<keyword evidence="2" id="KW-1185">Reference proteome</keyword>
<evidence type="ECO:0008006" key="3">
    <source>
        <dbReference type="Google" id="ProtNLM"/>
    </source>
</evidence>
<accession>A0A444XRT2</accession>
<proteinExistence type="predicted"/>
<name>A0A444XRT2_ARAHY</name>
<gene>
    <name evidence="1" type="ORF">Ahy_B09g098646</name>
</gene>
<reference evidence="1 2" key="1">
    <citation type="submission" date="2019-01" db="EMBL/GenBank/DDBJ databases">
        <title>Sequencing of cultivated peanut Arachis hypogaea provides insights into genome evolution and oil improvement.</title>
        <authorList>
            <person name="Chen X."/>
        </authorList>
    </citation>
    <scope>NUCLEOTIDE SEQUENCE [LARGE SCALE GENOMIC DNA]</scope>
    <source>
        <strain evidence="2">cv. Fuhuasheng</strain>
        <tissue evidence="1">Leaves</tissue>
    </source>
</reference>
<evidence type="ECO:0000313" key="1">
    <source>
        <dbReference type="EMBL" id="RYQ92421.1"/>
    </source>
</evidence>
<comment type="caution">
    <text evidence="1">The sequence shown here is derived from an EMBL/GenBank/DDBJ whole genome shotgun (WGS) entry which is preliminary data.</text>
</comment>